<keyword evidence="1" id="KW-0472">Membrane</keyword>
<protein>
    <submittedName>
        <fullName evidence="2">Uncharacterized protein</fullName>
    </submittedName>
</protein>
<sequence length="207" mass="23453">MCRPDGSQRLPVLLLMLTAFCYTLRLIKSLRHRSRRAVNMQTNRSILHHSLRPVILECMPSASSSHGLFASTNSRRPLRRHLIIRSRRRRAPSQSARRGLWPRCALLGLRGSLLTPRGYAMGILDNEWSRFARIVPDLKYLTAVSEVSISSVCQARRHASPQRLAVAACVLQSSGSAAPARVYVELVYRSQLTERAMFRYQGKDTEV</sequence>
<evidence type="ECO:0000256" key="1">
    <source>
        <dbReference type="SAM" id="Phobius"/>
    </source>
</evidence>
<organism evidence="2 3">
    <name type="scientific">Polyporus arcularius HHB13444</name>
    <dbReference type="NCBI Taxonomy" id="1314778"/>
    <lineage>
        <taxon>Eukaryota</taxon>
        <taxon>Fungi</taxon>
        <taxon>Dikarya</taxon>
        <taxon>Basidiomycota</taxon>
        <taxon>Agaricomycotina</taxon>
        <taxon>Agaricomycetes</taxon>
        <taxon>Polyporales</taxon>
        <taxon>Polyporaceae</taxon>
        <taxon>Polyporus</taxon>
    </lineage>
</organism>
<keyword evidence="3" id="KW-1185">Reference proteome</keyword>
<gene>
    <name evidence="2" type="ORF">K466DRAFT_179002</name>
</gene>
<accession>A0A5C3P8A7</accession>
<dbReference type="EMBL" id="ML211237">
    <property type="protein sequence ID" value="TFK85721.1"/>
    <property type="molecule type" value="Genomic_DNA"/>
</dbReference>
<dbReference type="AlphaFoldDB" id="A0A5C3P8A7"/>
<evidence type="ECO:0000313" key="3">
    <source>
        <dbReference type="Proteomes" id="UP000308197"/>
    </source>
</evidence>
<name>A0A5C3P8A7_9APHY</name>
<keyword evidence="1" id="KW-1133">Transmembrane helix</keyword>
<evidence type="ECO:0000313" key="2">
    <source>
        <dbReference type="EMBL" id="TFK85721.1"/>
    </source>
</evidence>
<dbReference type="Proteomes" id="UP000308197">
    <property type="component" value="Unassembled WGS sequence"/>
</dbReference>
<keyword evidence="1" id="KW-0812">Transmembrane</keyword>
<feature type="transmembrane region" description="Helical" evidence="1">
    <location>
        <begin position="6"/>
        <end position="27"/>
    </location>
</feature>
<dbReference type="InParanoid" id="A0A5C3P8A7"/>
<reference evidence="2 3" key="1">
    <citation type="journal article" date="2019" name="Nat. Ecol. Evol.">
        <title>Megaphylogeny resolves global patterns of mushroom evolution.</title>
        <authorList>
            <person name="Varga T."/>
            <person name="Krizsan K."/>
            <person name="Foldi C."/>
            <person name="Dima B."/>
            <person name="Sanchez-Garcia M."/>
            <person name="Sanchez-Ramirez S."/>
            <person name="Szollosi G.J."/>
            <person name="Szarkandi J.G."/>
            <person name="Papp V."/>
            <person name="Albert L."/>
            <person name="Andreopoulos W."/>
            <person name="Angelini C."/>
            <person name="Antonin V."/>
            <person name="Barry K.W."/>
            <person name="Bougher N.L."/>
            <person name="Buchanan P."/>
            <person name="Buyck B."/>
            <person name="Bense V."/>
            <person name="Catcheside P."/>
            <person name="Chovatia M."/>
            <person name="Cooper J."/>
            <person name="Damon W."/>
            <person name="Desjardin D."/>
            <person name="Finy P."/>
            <person name="Geml J."/>
            <person name="Haridas S."/>
            <person name="Hughes K."/>
            <person name="Justo A."/>
            <person name="Karasinski D."/>
            <person name="Kautmanova I."/>
            <person name="Kiss B."/>
            <person name="Kocsube S."/>
            <person name="Kotiranta H."/>
            <person name="LaButti K.M."/>
            <person name="Lechner B.E."/>
            <person name="Liimatainen K."/>
            <person name="Lipzen A."/>
            <person name="Lukacs Z."/>
            <person name="Mihaltcheva S."/>
            <person name="Morgado L.N."/>
            <person name="Niskanen T."/>
            <person name="Noordeloos M.E."/>
            <person name="Ohm R.A."/>
            <person name="Ortiz-Santana B."/>
            <person name="Ovrebo C."/>
            <person name="Racz N."/>
            <person name="Riley R."/>
            <person name="Savchenko A."/>
            <person name="Shiryaev A."/>
            <person name="Soop K."/>
            <person name="Spirin V."/>
            <person name="Szebenyi C."/>
            <person name="Tomsovsky M."/>
            <person name="Tulloss R.E."/>
            <person name="Uehling J."/>
            <person name="Grigoriev I.V."/>
            <person name="Vagvolgyi C."/>
            <person name="Papp T."/>
            <person name="Martin F.M."/>
            <person name="Miettinen O."/>
            <person name="Hibbett D.S."/>
            <person name="Nagy L.G."/>
        </authorList>
    </citation>
    <scope>NUCLEOTIDE SEQUENCE [LARGE SCALE GENOMIC DNA]</scope>
    <source>
        <strain evidence="2 3">HHB13444</strain>
    </source>
</reference>
<proteinExistence type="predicted"/>